<dbReference type="PANTHER" id="PTHR14879">
    <property type="entry name" value="CASPASE REGULATOR, RING FINGER DOMAIN-CONTAINING"/>
    <property type="match status" value="1"/>
</dbReference>
<keyword evidence="2" id="KW-0862">Zinc</keyword>
<evidence type="ECO:0000256" key="3">
    <source>
        <dbReference type="PROSITE-ProRule" id="PRU00175"/>
    </source>
</evidence>
<dbReference type="InterPro" id="IPR001841">
    <property type="entry name" value="Znf_RING"/>
</dbReference>
<proteinExistence type="predicted"/>
<dbReference type="Proteomes" id="UP001634394">
    <property type="component" value="Unassembled WGS sequence"/>
</dbReference>
<sequence length="248" mass="27133">MIVRLGNKLLASLKPDNCGTPVATLYWKGFGGVSDTNGSMLKITPGTETRTYYACIQGPALQCARNQTTLDNCSPFVIEGNTSRTVPSESSNTIAYITIIIVLGVILMMVIVVIVILIRKHRKRNILNGENSAGLLDGSCPTDKQLDDVNAEHAESLKLCEGDGDTEFEMDEVETDHPSGIDPETIRELQELRDAALCKICFANKTSVCFMPCYHVATCDKCSISLDNCPVCRASIKERKTICFDSNE</sequence>
<dbReference type="InterPro" id="IPR013083">
    <property type="entry name" value="Znf_RING/FYVE/PHD"/>
</dbReference>
<feature type="domain" description="RING-type" evidence="5">
    <location>
        <begin position="198"/>
        <end position="233"/>
    </location>
</feature>
<gene>
    <name evidence="6" type="ORF">ACJMK2_025649</name>
</gene>
<dbReference type="InterPro" id="IPR051728">
    <property type="entry name" value="RING-FYVE_E3_ubiquitin-ligase"/>
</dbReference>
<evidence type="ECO:0000256" key="4">
    <source>
        <dbReference type="SAM" id="Phobius"/>
    </source>
</evidence>
<dbReference type="GO" id="GO:0008270">
    <property type="term" value="F:zinc ion binding"/>
    <property type="evidence" value="ECO:0007669"/>
    <property type="project" value="UniProtKB-KW"/>
</dbReference>
<keyword evidence="4" id="KW-1133">Transmembrane helix</keyword>
<dbReference type="PANTHER" id="PTHR14879:SF5">
    <property type="entry name" value="RING-TYPE DOMAIN-CONTAINING PROTEIN"/>
    <property type="match status" value="1"/>
</dbReference>
<dbReference type="EMBL" id="JBJQND010000002">
    <property type="protein sequence ID" value="KAL3885599.1"/>
    <property type="molecule type" value="Genomic_DNA"/>
</dbReference>
<evidence type="ECO:0000256" key="1">
    <source>
        <dbReference type="ARBA" id="ARBA00022771"/>
    </source>
</evidence>
<keyword evidence="4" id="KW-0472">Membrane</keyword>
<dbReference type="PROSITE" id="PS50089">
    <property type="entry name" value="ZF_RING_2"/>
    <property type="match status" value="1"/>
</dbReference>
<dbReference type="AlphaFoldDB" id="A0ABD3XH61"/>
<evidence type="ECO:0000313" key="7">
    <source>
        <dbReference type="Proteomes" id="UP001634394"/>
    </source>
</evidence>
<dbReference type="Pfam" id="PF13920">
    <property type="entry name" value="zf-C3HC4_3"/>
    <property type="match status" value="1"/>
</dbReference>
<evidence type="ECO:0000256" key="2">
    <source>
        <dbReference type="ARBA" id="ARBA00022833"/>
    </source>
</evidence>
<organism evidence="6 7">
    <name type="scientific">Sinanodonta woodiana</name>
    <name type="common">Chinese pond mussel</name>
    <name type="synonym">Anodonta woodiana</name>
    <dbReference type="NCBI Taxonomy" id="1069815"/>
    <lineage>
        <taxon>Eukaryota</taxon>
        <taxon>Metazoa</taxon>
        <taxon>Spiralia</taxon>
        <taxon>Lophotrochozoa</taxon>
        <taxon>Mollusca</taxon>
        <taxon>Bivalvia</taxon>
        <taxon>Autobranchia</taxon>
        <taxon>Heteroconchia</taxon>
        <taxon>Palaeoheterodonta</taxon>
        <taxon>Unionida</taxon>
        <taxon>Unionoidea</taxon>
        <taxon>Unionidae</taxon>
        <taxon>Unioninae</taxon>
        <taxon>Sinanodonta</taxon>
    </lineage>
</organism>
<evidence type="ECO:0000259" key="5">
    <source>
        <dbReference type="PROSITE" id="PS50089"/>
    </source>
</evidence>
<accession>A0ABD3XH61</accession>
<evidence type="ECO:0000313" key="6">
    <source>
        <dbReference type="EMBL" id="KAL3885599.1"/>
    </source>
</evidence>
<dbReference type="Gene3D" id="3.30.40.10">
    <property type="entry name" value="Zinc/RING finger domain, C3HC4 (zinc finger)"/>
    <property type="match status" value="1"/>
</dbReference>
<reference evidence="6 7" key="1">
    <citation type="submission" date="2024-11" db="EMBL/GenBank/DDBJ databases">
        <title>Chromosome-level genome assembly of the freshwater bivalve Anodonta woodiana.</title>
        <authorList>
            <person name="Chen X."/>
        </authorList>
    </citation>
    <scope>NUCLEOTIDE SEQUENCE [LARGE SCALE GENOMIC DNA]</scope>
    <source>
        <strain evidence="6">MN2024</strain>
        <tissue evidence="6">Gills</tissue>
    </source>
</reference>
<name>A0ABD3XH61_SINWO</name>
<keyword evidence="7" id="KW-1185">Reference proteome</keyword>
<protein>
    <recommendedName>
        <fullName evidence="5">RING-type domain-containing protein</fullName>
    </recommendedName>
</protein>
<feature type="transmembrane region" description="Helical" evidence="4">
    <location>
        <begin position="94"/>
        <end position="118"/>
    </location>
</feature>
<keyword evidence="1 3" id="KW-0863">Zinc-finger</keyword>
<comment type="caution">
    <text evidence="6">The sequence shown here is derived from an EMBL/GenBank/DDBJ whole genome shotgun (WGS) entry which is preliminary data.</text>
</comment>
<keyword evidence="1 3" id="KW-0479">Metal-binding</keyword>
<keyword evidence="4" id="KW-0812">Transmembrane</keyword>